<keyword evidence="5" id="KW-1185">Reference proteome</keyword>
<reference evidence="4 5" key="1">
    <citation type="submission" date="2020-08" db="EMBL/GenBank/DDBJ databases">
        <title>Genomic Encyclopedia of Type Strains, Phase IV (KMG-IV): sequencing the most valuable type-strain genomes for metagenomic binning, comparative biology and taxonomic classification.</title>
        <authorList>
            <person name="Goeker M."/>
        </authorList>
    </citation>
    <scope>NUCLEOTIDE SEQUENCE [LARGE SCALE GENOMIC DNA]</scope>
    <source>
        <strain evidence="4 5">DSM 29853</strain>
    </source>
</reference>
<feature type="compositionally biased region" description="Low complexity" evidence="1">
    <location>
        <begin position="19"/>
        <end position="28"/>
    </location>
</feature>
<keyword evidence="2" id="KW-1133">Transmembrane helix</keyword>
<proteinExistence type="predicted"/>
<dbReference type="GO" id="GO:0000270">
    <property type="term" value="P:peptidoglycan metabolic process"/>
    <property type="evidence" value="ECO:0007669"/>
    <property type="project" value="TreeGrafter"/>
</dbReference>
<protein>
    <submittedName>
        <fullName evidence="4">Uncharacterized SAM-binding protein YcdF (DUF218 family)</fullName>
    </submittedName>
</protein>
<feature type="region of interest" description="Disordered" evidence="1">
    <location>
        <begin position="14"/>
        <end position="43"/>
    </location>
</feature>
<feature type="transmembrane region" description="Helical" evidence="2">
    <location>
        <begin position="49"/>
        <end position="72"/>
    </location>
</feature>
<dbReference type="Pfam" id="PF02698">
    <property type="entry name" value="DUF218"/>
    <property type="match status" value="1"/>
</dbReference>
<evidence type="ECO:0000259" key="3">
    <source>
        <dbReference type="Pfam" id="PF02698"/>
    </source>
</evidence>
<dbReference type="GO" id="GO:0005886">
    <property type="term" value="C:plasma membrane"/>
    <property type="evidence" value="ECO:0007669"/>
    <property type="project" value="TreeGrafter"/>
</dbReference>
<sequence length="255" mass="27986">MNVILTARMTEKKRDEADAGIGAAPDGRAAGDDARPATPRPHRSPVRRFLRWAGLASVISGAIFFAGFLYFADLVTSLATPTEIKADAIVVLTGGSQRLNQALDLLSRGAGERLLISGVHRATTPGQIRRMTQSPNSIFRCCVDIGYEAKDTIGNAAEAVDWIRAHGYRRVLVVTNNYHMPRSLIELRRADPETDFIPYPVVNSNLKTRNWFADPQTLRVMLSEYLKILATGIRGMTGIAGARDDVARREPTKQG</sequence>
<evidence type="ECO:0000256" key="2">
    <source>
        <dbReference type="SAM" id="Phobius"/>
    </source>
</evidence>
<dbReference type="InterPro" id="IPR003848">
    <property type="entry name" value="DUF218"/>
</dbReference>
<keyword evidence="2" id="KW-0812">Transmembrane</keyword>
<dbReference type="Proteomes" id="UP000528286">
    <property type="component" value="Unassembled WGS sequence"/>
</dbReference>
<name>A0A7W6NL68_9HYPH</name>
<keyword evidence="2" id="KW-0472">Membrane</keyword>
<evidence type="ECO:0000256" key="1">
    <source>
        <dbReference type="SAM" id="MobiDB-lite"/>
    </source>
</evidence>
<dbReference type="GO" id="GO:0043164">
    <property type="term" value="P:Gram-negative-bacterium-type cell wall biogenesis"/>
    <property type="evidence" value="ECO:0007669"/>
    <property type="project" value="TreeGrafter"/>
</dbReference>
<dbReference type="RefSeq" id="WP_246365309.1">
    <property type="nucleotide sequence ID" value="NZ_JACIEZ010000004.1"/>
</dbReference>
<dbReference type="CDD" id="cd06259">
    <property type="entry name" value="YdcF-like"/>
    <property type="match status" value="1"/>
</dbReference>
<dbReference type="PANTHER" id="PTHR30336">
    <property type="entry name" value="INNER MEMBRANE PROTEIN, PROBABLE PERMEASE"/>
    <property type="match status" value="1"/>
</dbReference>
<dbReference type="EMBL" id="JACIEZ010000004">
    <property type="protein sequence ID" value="MBB4065125.1"/>
    <property type="molecule type" value="Genomic_DNA"/>
</dbReference>
<dbReference type="InterPro" id="IPR051599">
    <property type="entry name" value="Cell_Envelope_Assoc"/>
</dbReference>
<dbReference type="AlphaFoldDB" id="A0A7W6NL68"/>
<organism evidence="4 5">
    <name type="scientific">Gellertiella hungarica</name>
    <dbReference type="NCBI Taxonomy" id="1572859"/>
    <lineage>
        <taxon>Bacteria</taxon>
        <taxon>Pseudomonadati</taxon>
        <taxon>Pseudomonadota</taxon>
        <taxon>Alphaproteobacteria</taxon>
        <taxon>Hyphomicrobiales</taxon>
        <taxon>Rhizobiaceae</taxon>
        <taxon>Gellertiella</taxon>
    </lineage>
</organism>
<evidence type="ECO:0000313" key="4">
    <source>
        <dbReference type="EMBL" id="MBB4065125.1"/>
    </source>
</evidence>
<gene>
    <name evidence="4" type="ORF">GGR23_002326</name>
</gene>
<dbReference type="PANTHER" id="PTHR30336:SF4">
    <property type="entry name" value="ENVELOPE BIOGENESIS FACTOR ELYC"/>
    <property type="match status" value="1"/>
</dbReference>
<feature type="domain" description="DUF218" evidence="3">
    <location>
        <begin position="87"/>
        <end position="226"/>
    </location>
</feature>
<accession>A0A7W6NL68</accession>
<evidence type="ECO:0000313" key="5">
    <source>
        <dbReference type="Proteomes" id="UP000528286"/>
    </source>
</evidence>
<comment type="caution">
    <text evidence="4">The sequence shown here is derived from an EMBL/GenBank/DDBJ whole genome shotgun (WGS) entry which is preliminary data.</text>
</comment>